<dbReference type="GO" id="GO:0005886">
    <property type="term" value="C:plasma membrane"/>
    <property type="evidence" value="ECO:0007669"/>
    <property type="project" value="UniProtKB-SubCell"/>
</dbReference>
<keyword evidence="8 14" id="KW-0472">Membrane</keyword>
<evidence type="ECO:0000256" key="14">
    <source>
        <dbReference type="SAM" id="Phobius"/>
    </source>
</evidence>
<keyword evidence="6 14" id="KW-0812">Transmembrane</keyword>
<keyword evidence="16" id="KW-1185">Reference proteome</keyword>
<dbReference type="Proteomes" id="UP000199214">
    <property type="component" value="Unassembled WGS sequence"/>
</dbReference>
<evidence type="ECO:0000256" key="13">
    <source>
        <dbReference type="ARBA" id="ARBA00032185"/>
    </source>
</evidence>
<evidence type="ECO:0000256" key="9">
    <source>
        <dbReference type="ARBA" id="ARBA00025694"/>
    </source>
</evidence>
<dbReference type="Pfam" id="PF03626">
    <property type="entry name" value="COX4_pro"/>
    <property type="match status" value="1"/>
</dbReference>
<dbReference type="GO" id="GO:0009486">
    <property type="term" value="F:cytochrome bo3 ubiquinol oxidase activity"/>
    <property type="evidence" value="ECO:0007669"/>
    <property type="project" value="TreeGrafter"/>
</dbReference>
<dbReference type="AlphaFoldDB" id="A0A1H7TT37"/>
<evidence type="ECO:0000256" key="3">
    <source>
        <dbReference type="ARBA" id="ARBA00011700"/>
    </source>
</evidence>
<comment type="similarity">
    <text evidence="2">Belongs to the cytochrome c oxidase bacterial subunit 4 family.</text>
</comment>
<evidence type="ECO:0000256" key="6">
    <source>
        <dbReference type="ARBA" id="ARBA00022692"/>
    </source>
</evidence>
<dbReference type="InterPro" id="IPR005171">
    <property type="entry name" value="Cyt_c_oxidase_su4_prok"/>
</dbReference>
<evidence type="ECO:0000256" key="5">
    <source>
        <dbReference type="ARBA" id="ARBA00022475"/>
    </source>
</evidence>
<comment type="subcellular location">
    <subcellularLocation>
        <location evidence="1">Cell membrane</location>
        <topology evidence="1">Multi-pass membrane protein</topology>
    </subcellularLocation>
</comment>
<comment type="function">
    <text evidence="9">Cytochrome bo(3) ubiquinol terminal oxidase is the component of the aerobic respiratory chain of E.coli that predominates when cells are grown at high aeration. Has proton pump activity across the membrane in addition to electron transfer, pumping 2 protons/electron.</text>
</comment>
<evidence type="ECO:0000256" key="4">
    <source>
        <dbReference type="ARBA" id="ARBA00014689"/>
    </source>
</evidence>
<name>A0A1H7TT37_9SPHN</name>
<feature type="transmembrane region" description="Helical" evidence="14">
    <location>
        <begin position="12"/>
        <end position="33"/>
    </location>
</feature>
<dbReference type="PANTHER" id="PTHR36835">
    <property type="entry name" value="CYTOCHROME BO(3) UBIQUINOL OXIDASE SUBUNIT 4"/>
    <property type="match status" value="1"/>
</dbReference>
<sequence>MNDRRRETLTYLTGFMLALALTLAAFAAVHWPVASAGTTLAIILGLGLVQVVVQFRCFLHISLARSSRDDLLLVLFSTLIVTLMVSGTLVILFNLRERMM</sequence>
<evidence type="ECO:0000256" key="7">
    <source>
        <dbReference type="ARBA" id="ARBA00022989"/>
    </source>
</evidence>
<evidence type="ECO:0000256" key="10">
    <source>
        <dbReference type="ARBA" id="ARBA00030071"/>
    </source>
</evidence>
<proteinExistence type="inferred from homology"/>
<dbReference type="RefSeq" id="WP_093007403.1">
    <property type="nucleotide sequence ID" value="NZ_FNZZ01000006.1"/>
</dbReference>
<keyword evidence="7 14" id="KW-1133">Transmembrane helix</keyword>
<dbReference type="GO" id="GO:0009319">
    <property type="term" value="C:cytochrome o ubiquinol oxidase complex"/>
    <property type="evidence" value="ECO:0007669"/>
    <property type="project" value="TreeGrafter"/>
</dbReference>
<evidence type="ECO:0000313" key="15">
    <source>
        <dbReference type="EMBL" id="SEL87833.1"/>
    </source>
</evidence>
<dbReference type="GO" id="GO:0015078">
    <property type="term" value="F:proton transmembrane transporter activity"/>
    <property type="evidence" value="ECO:0007669"/>
    <property type="project" value="TreeGrafter"/>
</dbReference>
<organism evidence="15 16">
    <name type="scientific">Sphingomonas palmae</name>
    <dbReference type="NCBI Taxonomy" id="1855283"/>
    <lineage>
        <taxon>Bacteria</taxon>
        <taxon>Pseudomonadati</taxon>
        <taxon>Pseudomonadota</taxon>
        <taxon>Alphaproteobacteria</taxon>
        <taxon>Sphingomonadales</taxon>
        <taxon>Sphingomonadaceae</taxon>
        <taxon>Sphingomonas</taxon>
    </lineage>
</organism>
<protein>
    <recommendedName>
        <fullName evidence="4">Cytochrome bo(3) ubiquinol oxidase subunit 4</fullName>
    </recommendedName>
    <alternativeName>
        <fullName evidence="13">Cytochrome o ubiquinol oxidase subunit 4</fullName>
    </alternativeName>
    <alternativeName>
        <fullName evidence="10">Oxidase bo(3) subunit 4</fullName>
    </alternativeName>
    <alternativeName>
        <fullName evidence="11">Ubiquinol oxidase polypeptide IV</fullName>
    </alternativeName>
    <alternativeName>
        <fullName evidence="12">Ubiquinol oxidase subunit 4</fullName>
    </alternativeName>
</protein>
<keyword evidence="5" id="KW-1003">Cell membrane</keyword>
<dbReference type="InterPro" id="IPR050968">
    <property type="entry name" value="Cytochrome_c_oxidase_bac_sub4"/>
</dbReference>
<dbReference type="GO" id="GO:0015990">
    <property type="term" value="P:electron transport coupled proton transport"/>
    <property type="evidence" value="ECO:0007669"/>
    <property type="project" value="TreeGrafter"/>
</dbReference>
<evidence type="ECO:0000313" key="16">
    <source>
        <dbReference type="Proteomes" id="UP000199214"/>
    </source>
</evidence>
<dbReference type="STRING" id="1855283.SAMN05216382_2809"/>
<dbReference type="PANTHER" id="PTHR36835:SF1">
    <property type="entry name" value="CYTOCHROME BO(3) UBIQUINOL OXIDASE SUBUNIT 4"/>
    <property type="match status" value="1"/>
</dbReference>
<gene>
    <name evidence="15" type="ORF">SAMN05216382_2809</name>
</gene>
<evidence type="ECO:0000256" key="8">
    <source>
        <dbReference type="ARBA" id="ARBA00023136"/>
    </source>
</evidence>
<evidence type="ECO:0000256" key="12">
    <source>
        <dbReference type="ARBA" id="ARBA00031887"/>
    </source>
</evidence>
<evidence type="ECO:0000256" key="2">
    <source>
        <dbReference type="ARBA" id="ARBA00008079"/>
    </source>
</evidence>
<accession>A0A1H7TT37</accession>
<feature type="transmembrane region" description="Helical" evidence="14">
    <location>
        <begin position="71"/>
        <end position="95"/>
    </location>
</feature>
<evidence type="ECO:0000256" key="1">
    <source>
        <dbReference type="ARBA" id="ARBA00004651"/>
    </source>
</evidence>
<feature type="transmembrane region" description="Helical" evidence="14">
    <location>
        <begin position="39"/>
        <end position="59"/>
    </location>
</feature>
<comment type="subunit">
    <text evidence="3">Heterooctamer of two A chains, two B chains, two C chains and two D chains.</text>
</comment>
<dbReference type="EMBL" id="FNZZ01000006">
    <property type="protein sequence ID" value="SEL87833.1"/>
    <property type="molecule type" value="Genomic_DNA"/>
</dbReference>
<evidence type="ECO:0000256" key="11">
    <source>
        <dbReference type="ARBA" id="ARBA00030211"/>
    </source>
</evidence>
<dbReference type="GO" id="GO:0019646">
    <property type="term" value="P:aerobic electron transport chain"/>
    <property type="evidence" value="ECO:0007669"/>
    <property type="project" value="TreeGrafter"/>
</dbReference>
<reference evidence="16" key="1">
    <citation type="submission" date="2016-10" db="EMBL/GenBank/DDBJ databases">
        <authorList>
            <person name="Varghese N."/>
            <person name="Submissions S."/>
        </authorList>
    </citation>
    <scope>NUCLEOTIDE SEQUENCE [LARGE SCALE GENOMIC DNA]</scope>
    <source>
        <strain evidence="16">JS21-1</strain>
    </source>
</reference>